<reference evidence="5 6" key="1">
    <citation type="submission" date="2018-01" db="EMBL/GenBank/DDBJ databases">
        <title>Superficieibacter electus gen. nov., sp. nov., an extended-spectrum beta-lactamase possessing member of the Enterobacteriaceae family, isolated from intensive care unit surfaces.</title>
        <authorList>
            <person name="Potter R.F."/>
            <person name="D'Souza A.W."/>
        </authorList>
    </citation>
    <scope>NUCLEOTIDE SEQUENCE [LARGE SCALE GENOMIC DNA]</scope>
    <source>
        <strain evidence="4 6">BP-1</strain>
        <strain evidence="3 5">BP-2</strain>
    </source>
</reference>
<evidence type="ECO:0000313" key="4">
    <source>
        <dbReference type="EMBL" id="POP43719.1"/>
    </source>
</evidence>
<proteinExistence type="inferred from homology"/>
<comment type="similarity">
    <text evidence="1">Belongs to the Rpn/YhgA-like nuclease family.</text>
</comment>
<dbReference type="Pfam" id="PF04754">
    <property type="entry name" value="Transposase_31"/>
    <property type="match status" value="1"/>
</dbReference>
<evidence type="ECO:0000256" key="1">
    <source>
        <dbReference type="ARBA" id="ARBA00009787"/>
    </source>
</evidence>
<accession>A0A2P5GJ61</accession>
<feature type="domain" description="Transposase (putative) YhgA-like" evidence="2">
    <location>
        <begin position="8"/>
        <end position="209"/>
    </location>
</feature>
<dbReference type="PANTHER" id="PTHR34611">
    <property type="match status" value="1"/>
</dbReference>
<dbReference type="InterPro" id="IPR010106">
    <property type="entry name" value="RpnA"/>
</dbReference>
<evidence type="ECO:0000313" key="6">
    <source>
        <dbReference type="Proteomes" id="UP000247005"/>
    </source>
</evidence>
<evidence type="ECO:0000313" key="5">
    <source>
        <dbReference type="Proteomes" id="UP000237073"/>
    </source>
</evidence>
<dbReference type="EMBL" id="PQGD01000023">
    <property type="protein sequence ID" value="POP43719.1"/>
    <property type="molecule type" value="Genomic_DNA"/>
</dbReference>
<comment type="caution">
    <text evidence="4">The sequence shown here is derived from an EMBL/GenBank/DDBJ whole genome shotgun (WGS) entry which is preliminary data.</text>
</comment>
<dbReference type="GO" id="GO:1990238">
    <property type="term" value="F:double-stranded DNA endonuclease activity"/>
    <property type="evidence" value="ECO:0007669"/>
    <property type="project" value="TreeGrafter"/>
</dbReference>
<dbReference type="OrthoDB" id="5562276at2"/>
<dbReference type="AlphaFoldDB" id="A0A2P5GJ61"/>
<dbReference type="Proteomes" id="UP000237073">
    <property type="component" value="Unassembled WGS sequence"/>
</dbReference>
<name>A0A2P5GJ61_9ENTR</name>
<keyword evidence="5" id="KW-1185">Reference proteome</keyword>
<dbReference type="InterPro" id="IPR051699">
    <property type="entry name" value="Rpn/YhgA-like_nuclease"/>
</dbReference>
<dbReference type="InterPro" id="IPR006842">
    <property type="entry name" value="Transposase_31"/>
</dbReference>
<evidence type="ECO:0000259" key="2">
    <source>
        <dbReference type="Pfam" id="PF04754"/>
    </source>
</evidence>
<dbReference type="GO" id="GO:0006310">
    <property type="term" value="P:DNA recombination"/>
    <property type="evidence" value="ECO:0007669"/>
    <property type="project" value="TreeGrafter"/>
</dbReference>
<evidence type="ECO:0000313" key="3">
    <source>
        <dbReference type="EMBL" id="POP41383.1"/>
    </source>
</evidence>
<dbReference type="NCBIfam" id="TIGR01784">
    <property type="entry name" value="T_den_put_tspse"/>
    <property type="match status" value="1"/>
</dbReference>
<dbReference type="RefSeq" id="WP_103678348.1">
    <property type="nucleotide sequence ID" value="NZ_PQGD01000023.1"/>
</dbReference>
<dbReference type="PANTHER" id="PTHR34611:SF2">
    <property type="entry name" value="INACTIVE RECOMBINATION-PROMOTING NUCLEASE-LIKE PROTEIN RPNE-RELATED"/>
    <property type="match status" value="1"/>
</dbReference>
<gene>
    <name evidence="4" type="ORF">CHU32_22645</name>
    <name evidence="3" type="ORF">CHU33_23165</name>
</gene>
<sequence>MTTKATVTPHDAIFKQFLMHPETARDFLDIHLPAKLRAICDLNSIQLESGNFIEEDLRAYYSDILYSLKMQGNTVYIHVLIEHQSSPDKRMPYRLMRYAIAAMQHHLDAGYEQLPLVIPILFYQGPRSPLPYSMCWLDMFPDPQLAREIYSSDFPLVDITVMPDDEIMSHRRIAILELLQKHIRQRDLMLLLEQLVTLLRLEYTTDEQLRSLLHYMICSGHTEEPQLFYRELATKTPQGGSMMTLAEWFEQNGQQKGIQEGIQEGRQQGESAERVKIARRMLANGMERAVVAELTKLSAEEAEQLWR</sequence>
<dbReference type="EMBL" id="PQGE01000027">
    <property type="protein sequence ID" value="POP41383.1"/>
    <property type="molecule type" value="Genomic_DNA"/>
</dbReference>
<protein>
    <submittedName>
        <fullName evidence="4">ISNCY family transposase</fullName>
    </submittedName>
</protein>
<dbReference type="Proteomes" id="UP000247005">
    <property type="component" value="Unassembled WGS sequence"/>
</dbReference>
<organism evidence="4 6">
    <name type="scientific">Superficieibacter electus</name>
    <dbReference type="NCBI Taxonomy" id="2022662"/>
    <lineage>
        <taxon>Bacteria</taxon>
        <taxon>Pseudomonadati</taxon>
        <taxon>Pseudomonadota</taxon>
        <taxon>Gammaproteobacteria</taxon>
        <taxon>Enterobacterales</taxon>
        <taxon>Enterobacteriaceae</taxon>
        <taxon>Superficieibacter</taxon>
    </lineage>
</organism>